<dbReference type="AlphaFoldDB" id="A0A6A6M9Q3"/>
<gene>
    <name evidence="3" type="ORF">GH714_001202</name>
</gene>
<evidence type="ECO:0000256" key="2">
    <source>
        <dbReference type="SAM" id="SignalP"/>
    </source>
</evidence>
<organism evidence="3 4">
    <name type="scientific">Hevea brasiliensis</name>
    <name type="common">Para rubber tree</name>
    <name type="synonym">Siphonia brasiliensis</name>
    <dbReference type="NCBI Taxonomy" id="3981"/>
    <lineage>
        <taxon>Eukaryota</taxon>
        <taxon>Viridiplantae</taxon>
        <taxon>Streptophyta</taxon>
        <taxon>Embryophyta</taxon>
        <taxon>Tracheophyta</taxon>
        <taxon>Spermatophyta</taxon>
        <taxon>Magnoliopsida</taxon>
        <taxon>eudicotyledons</taxon>
        <taxon>Gunneridae</taxon>
        <taxon>Pentapetalae</taxon>
        <taxon>rosids</taxon>
        <taxon>fabids</taxon>
        <taxon>Malpighiales</taxon>
        <taxon>Euphorbiaceae</taxon>
        <taxon>Crotonoideae</taxon>
        <taxon>Micrandreae</taxon>
        <taxon>Hevea</taxon>
    </lineage>
</organism>
<evidence type="ECO:0000256" key="1">
    <source>
        <dbReference type="SAM" id="Phobius"/>
    </source>
</evidence>
<proteinExistence type="predicted"/>
<keyword evidence="1" id="KW-0812">Transmembrane</keyword>
<sequence length="149" mass="16979">MASKSSLFSYLPLFLLVVFIQLSPALQLDTHVPEYFNRLFPGYKIMSLILQRNLVGGIVPYSFLFFAHYSNGRDMVTFDNKTITVFAPRDEAVPIEDWMALRNQIVTYKVDDESFRSGSFKEGSVLHTLDSHALKVTQVPWMGYPSSTT</sequence>
<accession>A0A6A6M9Q3</accession>
<name>A0A6A6M9Q3_HEVBR</name>
<keyword evidence="1" id="KW-1133">Transmembrane helix</keyword>
<comment type="caution">
    <text evidence="3">The sequence shown here is derived from an EMBL/GenBank/DDBJ whole genome shotgun (WGS) entry which is preliminary data.</text>
</comment>
<keyword evidence="1" id="KW-0472">Membrane</keyword>
<dbReference type="EMBL" id="JAAGAX010000006">
    <property type="protein sequence ID" value="KAF2309215.1"/>
    <property type="molecule type" value="Genomic_DNA"/>
</dbReference>
<feature type="chain" id="PRO_5025393123" description="FAS1 domain-containing protein" evidence="2">
    <location>
        <begin position="28"/>
        <end position="149"/>
    </location>
</feature>
<protein>
    <recommendedName>
        <fullName evidence="5">FAS1 domain-containing protein</fullName>
    </recommendedName>
</protein>
<evidence type="ECO:0000313" key="4">
    <source>
        <dbReference type="Proteomes" id="UP000467840"/>
    </source>
</evidence>
<feature type="transmembrane region" description="Helical" evidence="1">
    <location>
        <begin position="49"/>
        <end position="67"/>
    </location>
</feature>
<feature type="signal peptide" evidence="2">
    <location>
        <begin position="1"/>
        <end position="27"/>
    </location>
</feature>
<dbReference type="Proteomes" id="UP000467840">
    <property type="component" value="Chromosome 14"/>
</dbReference>
<evidence type="ECO:0000313" key="3">
    <source>
        <dbReference type="EMBL" id="KAF2309215.1"/>
    </source>
</evidence>
<reference evidence="3 4" key="1">
    <citation type="journal article" date="2020" name="Mol. Plant">
        <title>The Chromosome-Based Rubber Tree Genome Provides New Insights into Spurge Genome Evolution and Rubber Biosynthesis.</title>
        <authorList>
            <person name="Liu J."/>
            <person name="Shi C."/>
            <person name="Shi C.C."/>
            <person name="Li W."/>
            <person name="Zhang Q.J."/>
            <person name="Zhang Y."/>
            <person name="Li K."/>
            <person name="Lu H.F."/>
            <person name="Shi C."/>
            <person name="Zhu S.T."/>
            <person name="Xiao Z.Y."/>
            <person name="Nan H."/>
            <person name="Yue Y."/>
            <person name="Zhu X.G."/>
            <person name="Wu Y."/>
            <person name="Hong X.N."/>
            <person name="Fan G.Y."/>
            <person name="Tong Y."/>
            <person name="Zhang D."/>
            <person name="Mao C.L."/>
            <person name="Liu Y.L."/>
            <person name="Hao S.J."/>
            <person name="Liu W.Q."/>
            <person name="Lv M.Q."/>
            <person name="Zhang H.B."/>
            <person name="Liu Y."/>
            <person name="Hu-Tang G.R."/>
            <person name="Wang J.P."/>
            <person name="Wang J.H."/>
            <person name="Sun Y.H."/>
            <person name="Ni S.B."/>
            <person name="Chen W.B."/>
            <person name="Zhang X.C."/>
            <person name="Jiao Y.N."/>
            <person name="Eichler E.E."/>
            <person name="Li G.H."/>
            <person name="Liu X."/>
            <person name="Gao L.Z."/>
        </authorList>
    </citation>
    <scope>NUCLEOTIDE SEQUENCE [LARGE SCALE GENOMIC DNA]</scope>
    <source>
        <strain evidence="4">cv. GT1</strain>
        <tissue evidence="3">Leaf</tissue>
    </source>
</reference>
<evidence type="ECO:0008006" key="5">
    <source>
        <dbReference type="Google" id="ProtNLM"/>
    </source>
</evidence>
<keyword evidence="2" id="KW-0732">Signal</keyword>
<keyword evidence="4" id="KW-1185">Reference proteome</keyword>